<organism evidence="2 3">
    <name type="scientific">Dreissena polymorpha</name>
    <name type="common">Zebra mussel</name>
    <name type="synonym">Mytilus polymorpha</name>
    <dbReference type="NCBI Taxonomy" id="45954"/>
    <lineage>
        <taxon>Eukaryota</taxon>
        <taxon>Metazoa</taxon>
        <taxon>Spiralia</taxon>
        <taxon>Lophotrochozoa</taxon>
        <taxon>Mollusca</taxon>
        <taxon>Bivalvia</taxon>
        <taxon>Autobranchia</taxon>
        <taxon>Heteroconchia</taxon>
        <taxon>Euheterodonta</taxon>
        <taxon>Imparidentia</taxon>
        <taxon>Neoheterodontei</taxon>
        <taxon>Myida</taxon>
        <taxon>Dreissenoidea</taxon>
        <taxon>Dreissenidae</taxon>
        <taxon>Dreissena</taxon>
    </lineage>
</organism>
<evidence type="ECO:0000313" key="2">
    <source>
        <dbReference type="EMBL" id="KAH3896140.1"/>
    </source>
</evidence>
<evidence type="ECO:0000256" key="1">
    <source>
        <dbReference type="SAM" id="MobiDB-lite"/>
    </source>
</evidence>
<feature type="compositionally biased region" description="Basic and acidic residues" evidence="1">
    <location>
        <begin position="47"/>
        <end position="72"/>
    </location>
</feature>
<accession>A0A9D4NKU0</accession>
<name>A0A9D4NKU0_DREPO</name>
<dbReference type="EMBL" id="JAIWYP010000001">
    <property type="protein sequence ID" value="KAH3896140.1"/>
    <property type="molecule type" value="Genomic_DNA"/>
</dbReference>
<dbReference type="AlphaFoldDB" id="A0A9D4NKU0"/>
<feature type="region of interest" description="Disordered" evidence="1">
    <location>
        <begin position="40"/>
        <end position="72"/>
    </location>
</feature>
<proteinExistence type="predicted"/>
<comment type="caution">
    <text evidence="2">The sequence shown here is derived from an EMBL/GenBank/DDBJ whole genome shotgun (WGS) entry which is preliminary data.</text>
</comment>
<keyword evidence="3" id="KW-1185">Reference proteome</keyword>
<dbReference type="Proteomes" id="UP000828390">
    <property type="component" value="Unassembled WGS sequence"/>
</dbReference>
<reference evidence="2" key="1">
    <citation type="journal article" date="2019" name="bioRxiv">
        <title>The Genome of the Zebra Mussel, Dreissena polymorpha: A Resource for Invasive Species Research.</title>
        <authorList>
            <person name="McCartney M.A."/>
            <person name="Auch B."/>
            <person name="Kono T."/>
            <person name="Mallez S."/>
            <person name="Zhang Y."/>
            <person name="Obille A."/>
            <person name="Becker A."/>
            <person name="Abrahante J.E."/>
            <person name="Garbe J."/>
            <person name="Badalamenti J.P."/>
            <person name="Herman A."/>
            <person name="Mangelson H."/>
            <person name="Liachko I."/>
            <person name="Sullivan S."/>
            <person name="Sone E.D."/>
            <person name="Koren S."/>
            <person name="Silverstein K.A.T."/>
            <person name="Beckman K.B."/>
            <person name="Gohl D.M."/>
        </authorList>
    </citation>
    <scope>NUCLEOTIDE SEQUENCE</scope>
    <source>
        <strain evidence="2">Duluth1</strain>
        <tissue evidence="2">Whole animal</tissue>
    </source>
</reference>
<evidence type="ECO:0000313" key="3">
    <source>
        <dbReference type="Proteomes" id="UP000828390"/>
    </source>
</evidence>
<sequence>MRDTTNTSGNLASALTIKINEEMAYKTITTTKKRVLSNVSKNAGNIPRRECKEGTENHEFRQSTHLNDVDASGKIRHRAVTVKNMAKESTIEQIKCNHSEETEPKYYTD</sequence>
<protein>
    <submittedName>
        <fullName evidence="2">Uncharacterized protein</fullName>
    </submittedName>
</protein>
<gene>
    <name evidence="2" type="ORF">DPMN_020313</name>
</gene>
<reference evidence="2" key="2">
    <citation type="submission" date="2020-11" db="EMBL/GenBank/DDBJ databases">
        <authorList>
            <person name="McCartney M.A."/>
            <person name="Auch B."/>
            <person name="Kono T."/>
            <person name="Mallez S."/>
            <person name="Becker A."/>
            <person name="Gohl D.M."/>
            <person name="Silverstein K.A.T."/>
            <person name="Koren S."/>
            <person name="Bechman K.B."/>
            <person name="Herman A."/>
            <person name="Abrahante J.E."/>
            <person name="Garbe J."/>
        </authorList>
    </citation>
    <scope>NUCLEOTIDE SEQUENCE</scope>
    <source>
        <strain evidence="2">Duluth1</strain>
        <tissue evidence="2">Whole animal</tissue>
    </source>
</reference>